<dbReference type="HOGENOM" id="CLU_3314116_0_0_6"/>
<accession>K6YVX0</accession>
<evidence type="ECO:0000313" key="1">
    <source>
        <dbReference type="EMBL" id="AGH45555.1"/>
    </source>
</evidence>
<reference evidence="1 2" key="1">
    <citation type="journal article" date="2013" name="Genome Announc.">
        <title>Complete Genome Sequence of Glaciecola psychrophila Strain 170T.</title>
        <authorList>
            <person name="Yin J."/>
            <person name="Chen J."/>
            <person name="Liu G."/>
            <person name="Yu Y."/>
            <person name="Song L."/>
            <person name="Wang X."/>
            <person name="Qu X."/>
        </authorList>
    </citation>
    <scope>NUCLEOTIDE SEQUENCE [LARGE SCALE GENOMIC DNA]</scope>
    <source>
        <strain evidence="1 2">170</strain>
    </source>
</reference>
<dbReference type="EMBL" id="CP003837">
    <property type="protein sequence ID" value="AGH45555.1"/>
    <property type="molecule type" value="Genomic_DNA"/>
</dbReference>
<organism evidence="1 2">
    <name type="scientific">Paraglaciecola psychrophila 170</name>
    <dbReference type="NCBI Taxonomy" id="1129794"/>
    <lineage>
        <taxon>Bacteria</taxon>
        <taxon>Pseudomonadati</taxon>
        <taxon>Pseudomonadota</taxon>
        <taxon>Gammaproteobacteria</taxon>
        <taxon>Alteromonadales</taxon>
        <taxon>Alteromonadaceae</taxon>
        <taxon>Paraglaciecola</taxon>
    </lineage>
</organism>
<evidence type="ECO:0000313" key="2">
    <source>
        <dbReference type="Proteomes" id="UP000011864"/>
    </source>
</evidence>
<protein>
    <submittedName>
        <fullName evidence="1">Uncharacterized protein</fullName>
    </submittedName>
</protein>
<dbReference type="Proteomes" id="UP000011864">
    <property type="component" value="Chromosome"/>
</dbReference>
<dbReference type="PATRIC" id="fig|1129794.4.peg.3426"/>
<sequence length="39" mass="4334">MVFNLFLRAGGNSSLAVLVNNAPWSGFSMSYFLNLRPKN</sequence>
<name>K6YVX0_9ALTE</name>
<dbReference type="AlphaFoldDB" id="K6YVX0"/>
<dbReference type="STRING" id="1129794.C427_3446"/>
<gene>
    <name evidence="1" type="ORF">C427_3446</name>
</gene>
<proteinExistence type="predicted"/>
<keyword evidence="2" id="KW-1185">Reference proteome</keyword>
<dbReference type="KEGG" id="gps:C427_3446"/>